<feature type="binding site" description="axial binding residue" evidence="8">
    <location>
        <position position="380"/>
    </location>
    <ligand>
        <name>heme</name>
        <dbReference type="ChEBI" id="CHEBI:30413"/>
    </ligand>
    <ligandPart>
        <name>Fe</name>
        <dbReference type="ChEBI" id="CHEBI:18248"/>
    </ligandPart>
</feature>
<dbReference type="GO" id="GO:0020037">
    <property type="term" value="F:heme binding"/>
    <property type="evidence" value="ECO:0007669"/>
    <property type="project" value="InterPro"/>
</dbReference>
<evidence type="ECO:0000256" key="6">
    <source>
        <dbReference type="ARBA" id="ARBA00023004"/>
    </source>
</evidence>
<evidence type="ECO:0000256" key="9">
    <source>
        <dbReference type="RuleBase" id="RU000461"/>
    </source>
</evidence>
<evidence type="ECO:0000256" key="8">
    <source>
        <dbReference type="PIRSR" id="PIRSR602401-1"/>
    </source>
</evidence>
<comment type="cofactor">
    <cofactor evidence="1 8">
        <name>heme</name>
        <dbReference type="ChEBI" id="CHEBI:30413"/>
    </cofactor>
</comment>
<evidence type="ECO:0000256" key="7">
    <source>
        <dbReference type="ARBA" id="ARBA00023033"/>
    </source>
</evidence>
<evidence type="ECO:0000313" key="11">
    <source>
        <dbReference type="Proteomes" id="UP001315686"/>
    </source>
</evidence>
<dbReference type="PROSITE" id="PS00086">
    <property type="entry name" value="CYTOCHROME_P450"/>
    <property type="match status" value="1"/>
</dbReference>
<keyword evidence="7 9" id="KW-0503">Monooxygenase</keyword>
<dbReference type="Proteomes" id="UP001315686">
    <property type="component" value="Unassembled WGS sequence"/>
</dbReference>
<dbReference type="InterPro" id="IPR017972">
    <property type="entry name" value="Cyt_P450_CS"/>
</dbReference>
<dbReference type="RefSeq" id="WP_327793617.1">
    <property type="nucleotide sequence ID" value="NZ_JADQAZ010000002.1"/>
</dbReference>
<accession>A0AAP2CMZ3</accession>
<organism evidence="10 11">
    <name type="scientific">Harenicola maris</name>
    <dbReference type="NCBI Taxonomy" id="2841044"/>
    <lineage>
        <taxon>Bacteria</taxon>
        <taxon>Pseudomonadati</taxon>
        <taxon>Pseudomonadota</taxon>
        <taxon>Alphaproteobacteria</taxon>
        <taxon>Rhodobacterales</taxon>
        <taxon>Paracoccaceae</taxon>
        <taxon>Harenicola</taxon>
    </lineage>
</organism>
<dbReference type="Gene3D" id="1.10.630.10">
    <property type="entry name" value="Cytochrome P450"/>
    <property type="match status" value="1"/>
</dbReference>
<reference evidence="10 11" key="1">
    <citation type="journal article" date="2021" name="Arch. Microbiol.">
        <title>Harenicola maris gen. nov., sp. nov. isolated from the Sea of Japan shallow sediments.</title>
        <authorList>
            <person name="Romanenko L.A."/>
            <person name="Kurilenko V.V."/>
            <person name="Chernysheva N.Y."/>
            <person name="Tekutyeva L.A."/>
            <person name="Velansky P.V."/>
            <person name="Svetashev V.I."/>
            <person name="Isaeva M.P."/>
        </authorList>
    </citation>
    <scope>NUCLEOTIDE SEQUENCE [LARGE SCALE GENOMIC DNA]</scope>
    <source>
        <strain evidence="10 11">KMM 3653</strain>
    </source>
</reference>
<keyword evidence="4 8" id="KW-0479">Metal-binding</keyword>
<evidence type="ECO:0000313" key="10">
    <source>
        <dbReference type="EMBL" id="MBT0957382.1"/>
    </source>
</evidence>
<keyword evidence="5 9" id="KW-0560">Oxidoreductase</keyword>
<protein>
    <submittedName>
        <fullName evidence="10">Cytochrome P450</fullName>
    </submittedName>
</protein>
<dbReference type="Pfam" id="PF00067">
    <property type="entry name" value="p450"/>
    <property type="match status" value="1"/>
</dbReference>
<keyword evidence="11" id="KW-1185">Reference proteome</keyword>
<dbReference type="SUPFAM" id="SSF48264">
    <property type="entry name" value="Cytochrome P450"/>
    <property type="match status" value="1"/>
</dbReference>
<dbReference type="GO" id="GO:0005506">
    <property type="term" value="F:iron ion binding"/>
    <property type="evidence" value="ECO:0007669"/>
    <property type="project" value="InterPro"/>
</dbReference>
<proteinExistence type="inferred from homology"/>
<sequence length="432" mass="47852">MPDLTHIPGPRALPVIGQTLPFLRDPYGTYFRNRDSYGEVFRLPVFGQTWVVLAGPDALEEVLMNRDGIYSAQQGLRAFAPFFSGGLLHRDDADHRSHRRTMQAAFRADVMRGYLEQMNFETARILPTWPTGRKTRFAPRAKALTLEFAARVFMGLTDPAQIARFNTLFIREVRGTAGILRLNLPFLPYGRGIRARAALSETFQQLITARRAAPGEDFFSQLCIAQDEDGKAWSDKDIADHFNFLLIAAHDAVTGTLTVMADALAQDQSLQHALRAEIANLPPGPLQYDDLGSLPLIENTMNEALRIHAPSAFTARRATAETAWKGTRIPAGTDLVIAPGPVMMDPALWPDPNAFTPARFTAPPPHKFAFAPFGGGAHKCIGMHFSGMQIKTVMTHLLRRYRITSAGKDHPKWRQIPTPVPTNGLPVTLTPL</sequence>
<dbReference type="PRINTS" id="PR00463">
    <property type="entry name" value="EP450I"/>
</dbReference>
<dbReference type="InterPro" id="IPR002401">
    <property type="entry name" value="Cyt_P450_E_grp-I"/>
</dbReference>
<dbReference type="PANTHER" id="PTHR24286">
    <property type="entry name" value="CYTOCHROME P450 26"/>
    <property type="match status" value="1"/>
</dbReference>
<name>A0AAP2CMZ3_9RHOB</name>
<dbReference type="InterPro" id="IPR001128">
    <property type="entry name" value="Cyt_P450"/>
</dbReference>
<keyword evidence="6 8" id="KW-0408">Iron</keyword>
<dbReference type="EMBL" id="JADQAZ010000002">
    <property type="protein sequence ID" value="MBT0957382.1"/>
    <property type="molecule type" value="Genomic_DNA"/>
</dbReference>
<dbReference type="InterPro" id="IPR036396">
    <property type="entry name" value="Cyt_P450_sf"/>
</dbReference>
<evidence type="ECO:0000256" key="2">
    <source>
        <dbReference type="ARBA" id="ARBA00010617"/>
    </source>
</evidence>
<evidence type="ECO:0000256" key="4">
    <source>
        <dbReference type="ARBA" id="ARBA00022723"/>
    </source>
</evidence>
<dbReference type="PANTHER" id="PTHR24286:SF24">
    <property type="entry name" value="LANOSTEROL 14-ALPHA DEMETHYLASE"/>
    <property type="match status" value="1"/>
</dbReference>
<gene>
    <name evidence="10" type="ORF">IV417_08290</name>
</gene>
<keyword evidence="3 8" id="KW-0349">Heme</keyword>
<dbReference type="GO" id="GO:0004497">
    <property type="term" value="F:monooxygenase activity"/>
    <property type="evidence" value="ECO:0007669"/>
    <property type="project" value="UniProtKB-KW"/>
</dbReference>
<evidence type="ECO:0000256" key="5">
    <source>
        <dbReference type="ARBA" id="ARBA00023002"/>
    </source>
</evidence>
<dbReference type="AlphaFoldDB" id="A0AAP2CMZ3"/>
<dbReference type="GO" id="GO:0016705">
    <property type="term" value="F:oxidoreductase activity, acting on paired donors, with incorporation or reduction of molecular oxygen"/>
    <property type="evidence" value="ECO:0007669"/>
    <property type="project" value="InterPro"/>
</dbReference>
<evidence type="ECO:0000256" key="1">
    <source>
        <dbReference type="ARBA" id="ARBA00001971"/>
    </source>
</evidence>
<dbReference type="GO" id="GO:0016125">
    <property type="term" value="P:sterol metabolic process"/>
    <property type="evidence" value="ECO:0007669"/>
    <property type="project" value="TreeGrafter"/>
</dbReference>
<evidence type="ECO:0000256" key="3">
    <source>
        <dbReference type="ARBA" id="ARBA00022617"/>
    </source>
</evidence>
<comment type="similarity">
    <text evidence="2 9">Belongs to the cytochrome P450 family.</text>
</comment>
<comment type="caution">
    <text evidence="10">The sequence shown here is derived from an EMBL/GenBank/DDBJ whole genome shotgun (WGS) entry which is preliminary data.</text>
</comment>